<dbReference type="AlphaFoldDB" id="X5DNU3"/>
<keyword evidence="6 9" id="KW-0472">Membrane</keyword>
<dbReference type="EC" id="1.6.5.3" evidence="11"/>
<dbReference type="GO" id="GO:0005886">
    <property type="term" value="C:plasma membrane"/>
    <property type="evidence" value="ECO:0007669"/>
    <property type="project" value="UniProtKB-SubCell"/>
</dbReference>
<dbReference type="GO" id="GO:0016491">
    <property type="term" value="F:oxidoreductase activity"/>
    <property type="evidence" value="ECO:0007669"/>
    <property type="project" value="UniProtKB-KW"/>
</dbReference>
<comment type="subcellular location">
    <subcellularLocation>
        <location evidence="1">Cell membrane</location>
        <topology evidence="1">Multi-pass membrane protein</topology>
    </subcellularLocation>
    <subcellularLocation>
        <location evidence="7">Membrane</location>
        <topology evidence="7">Multi-pass membrane protein</topology>
    </subcellularLocation>
</comment>
<feature type="transmembrane region" description="Helical" evidence="9">
    <location>
        <begin position="220"/>
        <end position="244"/>
    </location>
</feature>
<evidence type="ECO:0000256" key="3">
    <source>
        <dbReference type="ARBA" id="ARBA00022475"/>
    </source>
</evidence>
<evidence type="ECO:0000256" key="7">
    <source>
        <dbReference type="RuleBase" id="RU000320"/>
    </source>
</evidence>
<evidence type="ECO:0000256" key="9">
    <source>
        <dbReference type="SAM" id="Phobius"/>
    </source>
</evidence>
<dbReference type="PRINTS" id="PR01437">
    <property type="entry name" value="NUOXDRDTASE4"/>
</dbReference>
<dbReference type="EMBL" id="CP006842">
    <property type="protein sequence ID" value="AHW62984.1"/>
    <property type="molecule type" value="Genomic_DNA"/>
</dbReference>
<dbReference type="InterPro" id="IPR050586">
    <property type="entry name" value="CPA3_Na-H_Antiporter_D"/>
</dbReference>
<evidence type="ECO:0000256" key="5">
    <source>
        <dbReference type="ARBA" id="ARBA00022989"/>
    </source>
</evidence>
<evidence type="ECO:0000256" key="8">
    <source>
        <dbReference type="SAM" id="MobiDB-lite"/>
    </source>
</evidence>
<dbReference type="HOGENOM" id="CLU_007100_9_2_11"/>
<feature type="transmembrane region" description="Helical" evidence="9">
    <location>
        <begin position="423"/>
        <end position="446"/>
    </location>
</feature>
<dbReference type="PANTHER" id="PTHR42703">
    <property type="entry name" value="NADH DEHYDROGENASE"/>
    <property type="match status" value="1"/>
</dbReference>
<dbReference type="RefSeq" id="WP_052539534.1">
    <property type="nucleotide sequence ID" value="NZ_CP006842.1"/>
</dbReference>
<dbReference type="Proteomes" id="UP000023703">
    <property type="component" value="Chromosome"/>
</dbReference>
<keyword evidence="3" id="KW-1003">Cell membrane</keyword>
<feature type="transmembrane region" description="Helical" evidence="9">
    <location>
        <begin position="285"/>
        <end position="306"/>
    </location>
</feature>
<evidence type="ECO:0000256" key="4">
    <source>
        <dbReference type="ARBA" id="ARBA00022692"/>
    </source>
</evidence>
<dbReference type="OrthoDB" id="9768329at2"/>
<feature type="transmembrane region" description="Helical" evidence="9">
    <location>
        <begin position="135"/>
        <end position="154"/>
    </location>
</feature>
<dbReference type="PANTHER" id="PTHR42703:SF1">
    <property type="entry name" value="NA(+)_H(+) ANTIPORTER SUBUNIT D1"/>
    <property type="match status" value="1"/>
</dbReference>
<dbReference type="GO" id="GO:0042773">
    <property type="term" value="P:ATP synthesis coupled electron transport"/>
    <property type="evidence" value="ECO:0007669"/>
    <property type="project" value="InterPro"/>
</dbReference>
<reference evidence="11 12" key="1">
    <citation type="journal article" date="2015" name="Int. J. Syst. Evol. Microbiol.">
        <title>Revisiting Corynebacterium glyciniphilum (ex Kubota et al., 1972) sp. nov., nom. rev., isolated from putrefied banana.</title>
        <authorList>
            <person name="Al-Dilaimi A."/>
            <person name="Bednarz H."/>
            <person name="Lomker A."/>
            <person name="Niehaus K."/>
            <person name="Kalinowski J."/>
            <person name="Ruckert C."/>
        </authorList>
    </citation>
    <scope>NUCLEOTIDE SEQUENCE [LARGE SCALE GENOMIC DNA]</scope>
    <source>
        <strain evidence="11">AJ 3170</strain>
    </source>
</reference>
<evidence type="ECO:0000313" key="12">
    <source>
        <dbReference type="Proteomes" id="UP000023703"/>
    </source>
</evidence>
<organism evidence="11 12">
    <name type="scientific">Corynebacterium glyciniphilum AJ 3170</name>
    <dbReference type="NCBI Taxonomy" id="1404245"/>
    <lineage>
        <taxon>Bacteria</taxon>
        <taxon>Bacillati</taxon>
        <taxon>Actinomycetota</taxon>
        <taxon>Actinomycetes</taxon>
        <taxon>Mycobacteriales</taxon>
        <taxon>Corynebacteriaceae</taxon>
        <taxon>Corynebacterium</taxon>
    </lineage>
</organism>
<dbReference type="InterPro" id="IPR003918">
    <property type="entry name" value="NADH_UbQ_OxRdtase"/>
</dbReference>
<dbReference type="GO" id="GO:0008137">
    <property type="term" value="F:NADH dehydrogenase (ubiquinone) activity"/>
    <property type="evidence" value="ECO:0007669"/>
    <property type="project" value="InterPro"/>
</dbReference>
<evidence type="ECO:0000256" key="1">
    <source>
        <dbReference type="ARBA" id="ARBA00004651"/>
    </source>
</evidence>
<feature type="transmembrane region" description="Helical" evidence="9">
    <location>
        <begin position="36"/>
        <end position="55"/>
    </location>
</feature>
<dbReference type="InterPro" id="IPR001750">
    <property type="entry name" value="ND/Mrp_TM"/>
</dbReference>
<dbReference type="STRING" id="1404245.CGLY_02680"/>
<name>X5DNU3_9CORY</name>
<evidence type="ECO:0000259" key="10">
    <source>
        <dbReference type="Pfam" id="PF00361"/>
    </source>
</evidence>
<evidence type="ECO:0000313" key="11">
    <source>
        <dbReference type="EMBL" id="AHW62984.1"/>
    </source>
</evidence>
<feature type="region of interest" description="Disordered" evidence="8">
    <location>
        <begin position="531"/>
        <end position="553"/>
    </location>
</feature>
<feature type="transmembrane region" description="Helical" evidence="9">
    <location>
        <begin position="466"/>
        <end position="491"/>
    </location>
</feature>
<keyword evidence="4 7" id="KW-0812">Transmembrane</keyword>
<feature type="transmembrane region" description="Helical" evidence="9">
    <location>
        <begin position="166"/>
        <end position="189"/>
    </location>
</feature>
<sequence>MNPDTVGTLLALFVVVPLMASGIAAILPWSLPRRTLGLLVPAAGVVGGVLLLTQVSGGGETTVVADNIGSFVGGVSIPLAADTLSAVMIVATSVVAVTANWFAEAVGESRARFYPAMTLMLLSGVWGAFLTADLFNLFVFIEVMLMPSFGLLAMTGTWARLAAGRTFVLVNLVTSLTLLSGVALVYAVVGTTNMAALAGAAGERGADGFGEGVFGTQWQLWLALGIVLIALAVKAGAAPVHTWLPRAYGSTSPSVMALFSGLHTKVGVYAILRVYMTIFEGDQRWALPILVFAVIGMMIGGFAALGETTLRGVISYQMVNGIPFILVALAFLGGSAELMLSAAIFYMLHHMITAGAMIMAAGAVEETYGTGRLRRLSGLMRRDPMISVVFAAAAMSLIGFPPFSGLWGKLMLIFAMVRDSGPMVWVGVGAVILASIGALLSMLHVWRKCFWGKPMDKQDMDPSLAVSVRLTLPSATMMVISVGMFLFIGVITQVTGDAAASLTDTTDYVHSVIGDPDEAVGVVLPSEEYGLAHTDSGSTTAAPDTADATEGAR</sequence>
<feature type="transmembrane region" description="Helical" evidence="9">
    <location>
        <begin position="313"/>
        <end position="332"/>
    </location>
</feature>
<feature type="transmembrane region" description="Helical" evidence="9">
    <location>
        <begin position="6"/>
        <end position="29"/>
    </location>
</feature>
<feature type="transmembrane region" description="Helical" evidence="9">
    <location>
        <begin position="256"/>
        <end position="279"/>
    </location>
</feature>
<protein>
    <submittedName>
        <fullName evidence="11">Putative Na+/H+ antiporter, subunit D</fullName>
        <ecNumber evidence="11">1.6.5.3</ecNumber>
    </submittedName>
</protein>
<comment type="similarity">
    <text evidence="2">Belongs to the CPA3 antiporters (TC 2.A.63) subunit D family.</text>
</comment>
<keyword evidence="12" id="KW-1185">Reference proteome</keyword>
<keyword evidence="5 9" id="KW-1133">Transmembrane helix</keyword>
<feature type="transmembrane region" description="Helical" evidence="9">
    <location>
        <begin position="338"/>
        <end position="364"/>
    </location>
</feature>
<feature type="domain" description="NADH:quinone oxidoreductase/Mrp antiporter transmembrane" evidence="10">
    <location>
        <begin position="133"/>
        <end position="427"/>
    </location>
</feature>
<feature type="transmembrane region" description="Helical" evidence="9">
    <location>
        <begin position="111"/>
        <end position="129"/>
    </location>
</feature>
<dbReference type="eggNOG" id="COG0651">
    <property type="taxonomic scope" value="Bacteria"/>
</dbReference>
<feature type="transmembrane region" description="Helical" evidence="9">
    <location>
        <begin position="385"/>
        <end position="403"/>
    </location>
</feature>
<proteinExistence type="inferred from homology"/>
<dbReference type="Pfam" id="PF00361">
    <property type="entry name" value="Proton_antipo_M"/>
    <property type="match status" value="1"/>
</dbReference>
<evidence type="ECO:0000256" key="6">
    <source>
        <dbReference type="ARBA" id="ARBA00023136"/>
    </source>
</evidence>
<evidence type="ECO:0000256" key="2">
    <source>
        <dbReference type="ARBA" id="ARBA00005346"/>
    </source>
</evidence>
<feature type="transmembrane region" description="Helical" evidence="9">
    <location>
        <begin position="75"/>
        <end position="99"/>
    </location>
</feature>
<gene>
    <name evidence="11" type="primary">mnhD</name>
    <name evidence="11" type="ORF">CGLY_02680</name>
</gene>
<dbReference type="KEGG" id="cgy:CGLY_02680"/>
<keyword evidence="11" id="KW-0560">Oxidoreductase</keyword>
<accession>X5DNU3</accession>
<feature type="compositionally biased region" description="Low complexity" evidence="8">
    <location>
        <begin position="534"/>
        <end position="553"/>
    </location>
</feature>